<reference evidence="1" key="1">
    <citation type="submission" date="2021-05" db="EMBL/GenBank/DDBJ databases">
        <authorList>
            <person name="Pan Q."/>
            <person name="Jouanno E."/>
            <person name="Zahm M."/>
            <person name="Klopp C."/>
            <person name="Cabau C."/>
            <person name="Louis A."/>
            <person name="Berthelot C."/>
            <person name="Parey E."/>
            <person name="Roest Crollius H."/>
            <person name="Montfort J."/>
            <person name="Robinson-Rechavi M."/>
            <person name="Bouchez O."/>
            <person name="Lampietro C."/>
            <person name="Lopez Roques C."/>
            <person name="Donnadieu C."/>
            <person name="Postlethwait J."/>
            <person name="Bobe J."/>
            <person name="Dillon D."/>
            <person name="Chandos A."/>
            <person name="von Hippel F."/>
            <person name="Guiguen Y."/>
        </authorList>
    </citation>
    <scope>NUCLEOTIDE SEQUENCE</scope>
    <source>
        <strain evidence="1">YG-Jan2019</strain>
    </source>
</reference>
<organism evidence="1 2">
    <name type="scientific">Dallia pectoralis</name>
    <name type="common">Alaska blackfish</name>
    <dbReference type="NCBI Taxonomy" id="75939"/>
    <lineage>
        <taxon>Eukaryota</taxon>
        <taxon>Metazoa</taxon>
        <taxon>Chordata</taxon>
        <taxon>Craniata</taxon>
        <taxon>Vertebrata</taxon>
        <taxon>Euteleostomi</taxon>
        <taxon>Actinopterygii</taxon>
        <taxon>Neopterygii</taxon>
        <taxon>Teleostei</taxon>
        <taxon>Protacanthopterygii</taxon>
        <taxon>Esociformes</taxon>
        <taxon>Umbridae</taxon>
        <taxon>Dallia</taxon>
    </lineage>
</organism>
<keyword evidence="2" id="KW-1185">Reference proteome</keyword>
<dbReference type="Proteomes" id="UP001157502">
    <property type="component" value="Chromosome 21"/>
</dbReference>
<gene>
    <name evidence="1" type="ORF">DPEC_G00242970</name>
</gene>
<proteinExistence type="predicted"/>
<name>A0ACC2FVA8_DALPE</name>
<dbReference type="EMBL" id="CM055748">
    <property type="protein sequence ID" value="KAJ7995287.1"/>
    <property type="molecule type" value="Genomic_DNA"/>
</dbReference>
<sequence>MEQNKTMGYRIKEFIITGLDDVQQPKLVGAAILFVLLLILLGCGVNICIVTRNKALHTPMYFFICTLAMVDIVYSSSISVTMLNVLLGEERRVPYGPCMLQCFLFNLGLDGFLRSVKEMD</sequence>
<accession>A0ACC2FVA8</accession>
<protein>
    <submittedName>
        <fullName evidence="1">Uncharacterized protein</fullName>
    </submittedName>
</protein>
<comment type="caution">
    <text evidence="1">The sequence shown here is derived from an EMBL/GenBank/DDBJ whole genome shotgun (WGS) entry which is preliminary data.</text>
</comment>
<evidence type="ECO:0000313" key="1">
    <source>
        <dbReference type="EMBL" id="KAJ7995287.1"/>
    </source>
</evidence>
<evidence type="ECO:0000313" key="2">
    <source>
        <dbReference type="Proteomes" id="UP001157502"/>
    </source>
</evidence>